<dbReference type="GO" id="GO:0006888">
    <property type="term" value="P:endoplasmic reticulum to Golgi vesicle-mediated transport"/>
    <property type="evidence" value="ECO:0007669"/>
    <property type="project" value="InterPro"/>
</dbReference>
<dbReference type="PANTHER" id="PTHR15863:SF2">
    <property type="entry name" value="MRN COMPLEX-INTERACTING PROTEIN"/>
    <property type="match status" value="1"/>
</dbReference>
<dbReference type="Proteomes" id="UP001432146">
    <property type="component" value="Unassembled WGS sequence"/>
</dbReference>
<comment type="caution">
    <text evidence="3">The sequence shown here is derived from an EMBL/GenBank/DDBJ whole genome shotgun (WGS) entry which is preliminary data.</text>
</comment>
<dbReference type="GO" id="GO:0003682">
    <property type="term" value="F:chromatin binding"/>
    <property type="evidence" value="ECO:0007669"/>
    <property type="project" value="TreeGrafter"/>
</dbReference>
<dbReference type="Pfam" id="PF15749">
    <property type="entry name" value="MRNIP"/>
    <property type="match status" value="1"/>
</dbReference>
<evidence type="ECO:0000259" key="2">
    <source>
        <dbReference type="Pfam" id="PF15749"/>
    </source>
</evidence>
<dbReference type="GO" id="GO:0005634">
    <property type="term" value="C:nucleus"/>
    <property type="evidence" value="ECO:0007669"/>
    <property type="project" value="TreeGrafter"/>
</dbReference>
<dbReference type="InterPro" id="IPR032739">
    <property type="entry name" value="MRNIP"/>
</dbReference>
<feature type="domain" description="MRN complex-interacting protein N-terminal" evidence="2">
    <location>
        <begin position="7"/>
        <end position="102"/>
    </location>
</feature>
<protein>
    <recommendedName>
        <fullName evidence="2">MRN complex-interacting protein N-terminal domain-containing protein</fullName>
    </recommendedName>
</protein>
<sequence length="224" mass="26552">MSQEMNILRCYSCKTYQVHIVKKAKKWQCKICNFKQTFKQAYFKGSGKDCRIVVQKLNLMKEHENQENISFNSNNDNYSNDNDTHTEQPKSNVNVENKWAKYLDKPDEIESNTFKASSSKDNSQIEIDHLEYSEYSDNDTMHKWSQNEHTNIDNDVSYEDDFKQDFIYHNEQEYDNFVSEEIDNVSDSDNNSKSNDFHSKNVNEIKSTKNIFDDNEDFDITIDF</sequence>
<accession>A0AAW1ACL6</accession>
<proteinExistence type="predicted"/>
<dbReference type="GO" id="GO:0006886">
    <property type="term" value="P:intracellular protein transport"/>
    <property type="evidence" value="ECO:0007669"/>
    <property type="project" value="InterPro"/>
</dbReference>
<dbReference type="Gene3D" id="2.30.30.380">
    <property type="entry name" value="Zn-finger domain of Sec23/24"/>
    <property type="match status" value="1"/>
</dbReference>
<organism evidence="3 4">
    <name type="scientific">Tetragonisca angustula</name>
    <dbReference type="NCBI Taxonomy" id="166442"/>
    <lineage>
        <taxon>Eukaryota</taxon>
        <taxon>Metazoa</taxon>
        <taxon>Ecdysozoa</taxon>
        <taxon>Arthropoda</taxon>
        <taxon>Hexapoda</taxon>
        <taxon>Insecta</taxon>
        <taxon>Pterygota</taxon>
        <taxon>Neoptera</taxon>
        <taxon>Endopterygota</taxon>
        <taxon>Hymenoptera</taxon>
        <taxon>Apocrita</taxon>
        <taxon>Aculeata</taxon>
        <taxon>Apoidea</taxon>
        <taxon>Anthophila</taxon>
        <taxon>Apidae</taxon>
        <taxon>Tetragonisca</taxon>
    </lineage>
</organism>
<dbReference type="SUPFAM" id="SSF82919">
    <property type="entry name" value="Zn-finger domain of Sec23/24"/>
    <property type="match status" value="1"/>
</dbReference>
<feature type="compositionally biased region" description="Low complexity" evidence="1">
    <location>
        <begin position="67"/>
        <end position="81"/>
    </location>
</feature>
<evidence type="ECO:0000256" key="1">
    <source>
        <dbReference type="SAM" id="MobiDB-lite"/>
    </source>
</evidence>
<dbReference type="GO" id="GO:0008270">
    <property type="term" value="F:zinc ion binding"/>
    <property type="evidence" value="ECO:0007669"/>
    <property type="project" value="InterPro"/>
</dbReference>
<evidence type="ECO:0000313" key="4">
    <source>
        <dbReference type="Proteomes" id="UP001432146"/>
    </source>
</evidence>
<dbReference type="GO" id="GO:0030127">
    <property type="term" value="C:COPII vesicle coat"/>
    <property type="evidence" value="ECO:0007669"/>
    <property type="project" value="InterPro"/>
</dbReference>
<keyword evidence="4" id="KW-1185">Reference proteome</keyword>
<dbReference type="InterPro" id="IPR049472">
    <property type="entry name" value="MRNIP_N"/>
</dbReference>
<gene>
    <name evidence="3" type="ORF">QLX08_002515</name>
</gene>
<feature type="region of interest" description="Disordered" evidence="1">
    <location>
        <begin position="65"/>
        <end position="90"/>
    </location>
</feature>
<dbReference type="InterPro" id="IPR036174">
    <property type="entry name" value="Znf_Sec23_Sec24_sf"/>
</dbReference>
<dbReference type="PANTHER" id="PTHR15863">
    <property type="entry name" value="MRN COMPLEX-INTERACTING PROTEIN"/>
    <property type="match status" value="1"/>
</dbReference>
<dbReference type="EMBL" id="JAWNGG020000035">
    <property type="protein sequence ID" value="KAK9306863.1"/>
    <property type="molecule type" value="Genomic_DNA"/>
</dbReference>
<name>A0AAW1ACL6_9HYME</name>
<dbReference type="AlphaFoldDB" id="A0AAW1ACL6"/>
<reference evidence="3 4" key="1">
    <citation type="submission" date="2024-05" db="EMBL/GenBank/DDBJ databases">
        <title>The nuclear and mitochondrial genome assemblies of Tetragonisca angustula (Apidae: Meliponini), a tiny yet remarkable pollinator in the Neotropics.</title>
        <authorList>
            <person name="Ferrari R."/>
            <person name="Ricardo P.C."/>
            <person name="Dias F.C."/>
            <person name="Araujo N.S."/>
            <person name="Soares D.O."/>
            <person name="Zhou Q.-S."/>
            <person name="Zhu C.-D."/>
            <person name="Coutinho L."/>
            <person name="Airas M.C."/>
            <person name="Batista T.M."/>
        </authorList>
    </citation>
    <scope>NUCLEOTIDE SEQUENCE [LARGE SCALE GENOMIC DNA]</scope>
    <source>
        <strain evidence="3">ASF017062</strain>
        <tissue evidence="3">Abdomen</tissue>
    </source>
</reference>
<evidence type="ECO:0000313" key="3">
    <source>
        <dbReference type="EMBL" id="KAK9306863.1"/>
    </source>
</evidence>
<dbReference type="GO" id="GO:0007095">
    <property type="term" value="P:mitotic G2 DNA damage checkpoint signaling"/>
    <property type="evidence" value="ECO:0007669"/>
    <property type="project" value="TreeGrafter"/>
</dbReference>